<dbReference type="Gene3D" id="3.40.50.720">
    <property type="entry name" value="NAD(P)-binding Rossmann-like Domain"/>
    <property type="match status" value="1"/>
</dbReference>
<evidence type="ECO:0000256" key="2">
    <source>
        <dbReference type="ARBA" id="ARBA00023002"/>
    </source>
</evidence>
<dbReference type="PRINTS" id="PR00080">
    <property type="entry name" value="SDRFAMILY"/>
</dbReference>
<dbReference type="PANTHER" id="PTHR48107">
    <property type="entry name" value="NADPH-DEPENDENT ALDEHYDE REDUCTASE-LIKE PROTEIN, CHLOROPLASTIC-RELATED"/>
    <property type="match status" value="1"/>
</dbReference>
<dbReference type="EMBL" id="CP041217">
    <property type="protein sequence ID" value="QDH22573.1"/>
    <property type="molecule type" value="Genomic_DNA"/>
</dbReference>
<dbReference type="RefSeq" id="WP_141449115.1">
    <property type="nucleotide sequence ID" value="NZ_CP041217.1"/>
</dbReference>
<evidence type="ECO:0000256" key="1">
    <source>
        <dbReference type="ARBA" id="ARBA00006484"/>
    </source>
</evidence>
<dbReference type="InterPro" id="IPR002347">
    <property type="entry name" value="SDR_fam"/>
</dbReference>
<organism evidence="4 5">
    <name type="scientific">Saccharibacillus brassicae</name>
    <dbReference type="NCBI Taxonomy" id="2583377"/>
    <lineage>
        <taxon>Bacteria</taxon>
        <taxon>Bacillati</taxon>
        <taxon>Bacillota</taxon>
        <taxon>Bacilli</taxon>
        <taxon>Bacillales</taxon>
        <taxon>Paenibacillaceae</taxon>
        <taxon>Saccharibacillus</taxon>
    </lineage>
</organism>
<dbReference type="NCBIfam" id="NF005214">
    <property type="entry name" value="PRK06701.1"/>
    <property type="match status" value="1"/>
</dbReference>
<dbReference type="OrthoDB" id="9803333at2"/>
<gene>
    <name evidence="4" type="ORF">FFV09_18020</name>
</gene>
<dbReference type="InterPro" id="IPR020904">
    <property type="entry name" value="Sc_DH/Rdtase_CS"/>
</dbReference>
<accession>A0A4Y6UXW1</accession>
<dbReference type="KEGG" id="saca:FFV09_18020"/>
<dbReference type="FunFam" id="3.40.50.720:FF:000084">
    <property type="entry name" value="Short-chain dehydrogenase reductase"/>
    <property type="match status" value="1"/>
</dbReference>
<feature type="region of interest" description="Disordered" evidence="3">
    <location>
        <begin position="1"/>
        <end position="37"/>
    </location>
</feature>
<evidence type="ECO:0000256" key="3">
    <source>
        <dbReference type="SAM" id="MobiDB-lite"/>
    </source>
</evidence>
<dbReference type="PROSITE" id="PS00061">
    <property type="entry name" value="ADH_SHORT"/>
    <property type="match status" value="1"/>
</dbReference>
<evidence type="ECO:0000313" key="4">
    <source>
        <dbReference type="EMBL" id="QDH22573.1"/>
    </source>
</evidence>
<proteinExistence type="inferred from homology"/>
<protein>
    <submittedName>
        <fullName evidence="4">SDR family oxidoreductase</fullName>
    </submittedName>
</protein>
<evidence type="ECO:0000313" key="5">
    <source>
        <dbReference type="Proteomes" id="UP000316968"/>
    </source>
</evidence>
<dbReference type="Pfam" id="PF13561">
    <property type="entry name" value="adh_short_C2"/>
    <property type="match status" value="1"/>
</dbReference>
<dbReference type="InterPro" id="IPR036291">
    <property type="entry name" value="NAD(P)-bd_dom_sf"/>
</dbReference>
<sequence length="293" mass="31464">MPTNEQKSNETKPQSPPAQQLEGHGSESDMTPTPEYISPTYKAAGKLEGMTAIVTGGDSGIGRAVAVHYAREGADVAVLYFSEHGDAEETKRLVEAEGRECLLLVGDLGDEAFSQEAVKRVIEKFGKLDIVVNNAGEQHPQESLTDITADQLERTFRTNIFGMFFLTKAALPHLKEGSSVINTTSITAYRGSPQLLDYSSTKGAIVSFTRSLSMNLAEQKIRVNGVAPGPIWTPLIPSTFPEEKVESFGESQPLGRMGQPSELGPAYVYLASSDASYVSGQIIHVNGGEVVNG</sequence>
<reference evidence="4 5" key="1">
    <citation type="submission" date="2019-06" db="EMBL/GenBank/DDBJ databases">
        <title>Saccharibacillus brassicae sp. nov., an endophytic bacterium isolated from Chinese cabbage seeds (Brassica pekinensis).</title>
        <authorList>
            <person name="Jiang L."/>
            <person name="Lee J."/>
            <person name="Kim S.W."/>
        </authorList>
    </citation>
    <scope>NUCLEOTIDE SEQUENCE [LARGE SCALE GENOMIC DNA]</scope>
    <source>
        <strain evidence="5">KCTC 43072 / ATSA2</strain>
    </source>
</reference>
<keyword evidence="5" id="KW-1185">Reference proteome</keyword>
<dbReference type="PRINTS" id="PR00081">
    <property type="entry name" value="GDHRDH"/>
</dbReference>
<dbReference type="PANTHER" id="PTHR48107:SF16">
    <property type="entry name" value="NADPH-DEPENDENT ALDEHYDE REDUCTASE 1, CHLOROPLASTIC"/>
    <property type="match status" value="1"/>
</dbReference>
<comment type="similarity">
    <text evidence="1">Belongs to the short-chain dehydrogenases/reductases (SDR) family.</text>
</comment>
<dbReference type="Proteomes" id="UP000316968">
    <property type="component" value="Chromosome"/>
</dbReference>
<dbReference type="NCBIfam" id="NF005559">
    <property type="entry name" value="PRK07231.1"/>
    <property type="match status" value="1"/>
</dbReference>
<dbReference type="SUPFAM" id="SSF51735">
    <property type="entry name" value="NAD(P)-binding Rossmann-fold domains"/>
    <property type="match status" value="1"/>
</dbReference>
<dbReference type="AlphaFoldDB" id="A0A4Y6UXW1"/>
<dbReference type="GO" id="GO:0016614">
    <property type="term" value="F:oxidoreductase activity, acting on CH-OH group of donors"/>
    <property type="evidence" value="ECO:0007669"/>
    <property type="project" value="UniProtKB-ARBA"/>
</dbReference>
<name>A0A4Y6UXW1_SACBS</name>
<dbReference type="CDD" id="cd05355">
    <property type="entry name" value="SDR_c1"/>
    <property type="match status" value="1"/>
</dbReference>
<dbReference type="GO" id="GO:0008206">
    <property type="term" value="P:bile acid metabolic process"/>
    <property type="evidence" value="ECO:0007669"/>
    <property type="project" value="UniProtKB-ARBA"/>
</dbReference>
<keyword evidence="2" id="KW-0560">Oxidoreductase</keyword>